<proteinExistence type="predicted"/>
<dbReference type="OrthoDB" id="7987888at2"/>
<accession>A0A1H9FW90</accession>
<gene>
    <name evidence="2" type="ORF">SAMN03080615_01474</name>
</gene>
<dbReference type="EMBL" id="FOGB01000003">
    <property type="protein sequence ID" value="SEQ42151.1"/>
    <property type="molecule type" value="Genomic_DNA"/>
</dbReference>
<keyword evidence="1" id="KW-0732">Signal</keyword>
<keyword evidence="3" id="KW-1185">Reference proteome</keyword>
<dbReference type="AlphaFoldDB" id="A0A1H9FW90"/>
<feature type="chain" id="PRO_5011675026" evidence="1">
    <location>
        <begin position="24"/>
        <end position="187"/>
    </location>
</feature>
<protein>
    <submittedName>
        <fullName evidence="2">Uncharacterized protein</fullName>
    </submittedName>
</protein>
<dbReference type="Proteomes" id="UP000198749">
    <property type="component" value="Unassembled WGS sequence"/>
</dbReference>
<dbReference type="STRING" id="355243.SAMN03080615_01474"/>
<sequence length="187" mass="21350">MKKITRGLVLFIALCVPMAPTVAAGLSEGTRQIYLLQKDGTEQSIGELVFSATPAGAFSYKMTLDHHLFKDYFLSMKEMKCLEGPELWCFIPYPYEQPRTVTADDLRWLEHDLLFMFKKPEAFGANFWNGIYYKMKLTDEGIRGTAKALDLNLLASPPDDLSQPPVGEYDIDTADLEKRWLPFIEIR</sequence>
<feature type="signal peptide" evidence="1">
    <location>
        <begin position="1"/>
        <end position="23"/>
    </location>
</feature>
<evidence type="ECO:0000313" key="2">
    <source>
        <dbReference type="EMBL" id="SEQ42151.1"/>
    </source>
</evidence>
<organism evidence="2 3">
    <name type="scientific">Amphritea atlantica</name>
    <dbReference type="NCBI Taxonomy" id="355243"/>
    <lineage>
        <taxon>Bacteria</taxon>
        <taxon>Pseudomonadati</taxon>
        <taxon>Pseudomonadota</taxon>
        <taxon>Gammaproteobacteria</taxon>
        <taxon>Oceanospirillales</taxon>
        <taxon>Oceanospirillaceae</taxon>
        <taxon>Amphritea</taxon>
    </lineage>
</organism>
<reference evidence="3" key="1">
    <citation type="submission" date="2016-10" db="EMBL/GenBank/DDBJ databases">
        <authorList>
            <person name="Varghese N."/>
            <person name="Submissions S."/>
        </authorList>
    </citation>
    <scope>NUCLEOTIDE SEQUENCE [LARGE SCALE GENOMIC DNA]</scope>
    <source>
        <strain evidence="3">DSM 18887</strain>
    </source>
</reference>
<dbReference type="RefSeq" id="WP_091356007.1">
    <property type="nucleotide sequence ID" value="NZ_AP025284.1"/>
</dbReference>
<name>A0A1H9FW90_9GAMM</name>
<evidence type="ECO:0000313" key="3">
    <source>
        <dbReference type="Proteomes" id="UP000198749"/>
    </source>
</evidence>
<evidence type="ECO:0000256" key="1">
    <source>
        <dbReference type="SAM" id="SignalP"/>
    </source>
</evidence>